<proteinExistence type="predicted"/>
<protein>
    <recommendedName>
        <fullName evidence="5">Mid2 domain-containing protein</fullName>
    </recommendedName>
</protein>
<evidence type="ECO:0000256" key="2">
    <source>
        <dbReference type="SAM" id="Phobius"/>
    </source>
</evidence>
<gene>
    <name evidence="3" type="ORF">CC86DRAFT_380363</name>
</gene>
<feature type="region of interest" description="Disordered" evidence="1">
    <location>
        <begin position="53"/>
        <end position="91"/>
    </location>
</feature>
<feature type="compositionally biased region" description="Polar residues" evidence="1">
    <location>
        <begin position="53"/>
        <end position="63"/>
    </location>
</feature>
<feature type="transmembrane region" description="Helical" evidence="2">
    <location>
        <begin position="33"/>
        <end position="51"/>
    </location>
</feature>
<dbReference type="EMBL" id="MU006222">
    <property type="protein sequence ID" value="KAF2828413.1"/>
    <property type="molecule type" value="Genomic_DNA"/>
</dbReference>
<evidence type="ECO:0000256" key="1">
    <source>
        <dbReference type="SAM" id="MobiDB-lite"/>
    </source>
</evidence>
<keyword evidence="2" id="KW-0472">Membrane</keyword>
<evidence type="ECO:0008006" key="5">
    <source>
        <dbReference type="Google" id="ProtNLM"/>
    </source>
</evidence>
<keyword evidence="2" id="KW-1133">Transmembrane helix</keyword>
<feature type="transmembrane region" description="Helical" evidence="2">
    <location>
        <begin position="144"/>
        <end position="166"/>
    </location>
</feature>
<sequence length="238" mass="25810">MKSYYERPNAADNFQCFSWFKELRRVKQHPTRVGYFAFLLLALPNFAQHTMSSRTGGVRQTRTPDCGRNGESCPPVPGATERLTPLPTPPTVSPDIMVVTVTGIRPASSTLITSTSIFSLPPQQTLQGTETTTTSSGLSRGAKAGIGIGVVIGVVLVAIAAFLLGFRARHKPNSAPSRSVEPDCRALGYKAELDGSGRQAAELDGRGIARWWSTRFRGSMRVRALNDPRRPEELPAEG</sequence>
<evidence type="ECO:0000313" key="3">
    <source>
        <dbReference type="EMBL" id="KAF2828413.1"/>
    </source>
</evidence>
<accession>A0A6A7A5I2</accession>
<organism evidence="3 4">
    <name type="scientific">Ophiobolus disseminans</name>
    <dbReference type="NCBI Taxonomy" id="1469910"/>
    <lineage>
        <taxon>Eukaryota</taxon>
        <taxon>Fungi</taxon>
        <taxon>Dikarya</taxon>
        <taxon>Ascomycota</taxon>
        <taxon>Pezizomycotina</taxon>
        <taxon>Dothideomycetes</taxon>
        <taxon>Pleosporomycetidae</taxon>
        <taxon>Pleosporales</taxon>
        <taxon>Pleosporineae</taxon>
        <taxon>Phaeosphaeriaceae</taxon>
        <taxon>Ophiobolus</taxon>
    </lineage>
</organism>
<dbReference type="Proteomes" id="UP000799424">
    <property type="component" value="Unassembled WGS sequence"/>
</dbReference>
<name>A0A6A7A5I2_9PLEO</name>
<keyword evidence="2" id="KW-0812">Transmembrane</keyword>
<keyword evidence="4" id="KW-1185">Reference proteome</keyword>
<evidence type="ECO:0000313" key="4">
    <source>
        <dbReference type="Proteomes" id="UP000799424"/>
    </source>
</evidence>
<reference evidence="3" key="1">
    <citation type="journal article" date="2020" name="Stud. Mycol.">
        <title>101 Dothideomycetes genomes: a test case for predicting lifestyles and emergence of pathogens.</title>
        <authorList>
            <person name="Haridas S."/>
            <person name="Albert R."/>
            <person name="Binder M."/>
            <person name="Bloem J."/>
            <person name="Labutti K."/>
            <person name="Salamov A."/>
            <person name="Andreopoulos B."/>
            <person name="Baker S."/>
            <person name="Barry K."/>
            <person name="Bills G."/>
            <person name="Bluhm B."/>
            <person name="Cannon C."/>
            <person name="Castanera R."/>
            <person name="Culley D."/>
            <person name="Daum C."/>
            <person name="Ezra D."/>
            <person name="Gonzalez J."/>
            <person name="Henrissat B."/>
            <person name="Kuo A."/>
            <person name="Liang C."/>
            <person name="Lipzen A."/>
            <person name="Lutzoni F."/>
            <person name="Magnuson J."/>
            <person name="Mondo S."/>
            <person name="Nolan M."/>
            <person name="Ohm R."/>
            <person name="Pangilinan J."/>
            <person name="Park H.-J."/>
            <person name="Ramirez L."/>
            <person name="Alfaro M."/>
            <person name="Sun H."/>
            <person name="Tritt A."/>
            <person name="Yoshinaga Y."/>
            <person name="Zwiers L.-H."/>
            <person name="Turgeon B."/>
            <person name="Goodwin S."/>
            <person name="Spatafora J."/>
            <person name="Crous P."/>
            <person name="Grigoriev I."/>
        </authorList>
    </citation>
    <scope>NUCLEOTIDE SEQUENCE</scope>
    <source>
        <strain evidence="3">CBS 113818</strain>
    </source>
</reference>
<dbReference type="AlphaFoldDB" id="A0A6A7A5I2"/>